<evidence type="ECO:0000313" key="3">
    <source>
        <dbReference type="Proteomes" id="UP001597526"/>
    </source>
</evidence>
<gene>
    <name evidence="2" type="ORF">ACFSQJ_19505</name>
</gene>
<evidence type="ECO:0000256" key="1">
    <source>
        <dbReference type="SAM" id="Coils"/>
    </source>
</evidence>
<dbReference type="Proteomes" id="UP001597526">
    <property type="component" value="Unassembled WGS sequence"/>
</dbReference>
<sequence length="258" mass="30408">MATQEELVKRWDGFLFKIEERFNDSLRYAEEACKEQLVETDYEYQTVMRSWGGMKAQMYSLIEKIDETWDAKVGPAMEAVGDFASDESDKAYDLRHKLIDALEKFQRKLEGELSQLFYDHAIQIADKKAQCAQCDADIEIQKNIFRAQYITCTYCNAVNTIEPETKFVKIGWGIVDNIAAMRMNKGFEKMQRAVNAIQEYRGKAPEAYWSTYEDAYFAYWESFFKERINLNADAADRLEQDMERKRQEFENYKEIQTK</sequence>
<evidence type="ECO:0000313" key="2">
    <source>
        <dbReference type="EMBL" id="MFD2589120.1"/>
    </source>
</evidence>
<organism evidence="2 3">
    <name type="scientific">Croceitalea marina</name>
    <dbReference type="NCBI Taxonomy" id="1775166"/>
    <lineage>
        <taxon>Bacteria</taxon>
        <taxon>Pseudomonadati</taxon>
        <taxon>Bacteroidota</taxon>
        <taxon>Flavobacteriia</taxon>
        <taxon>Flavobacteriales</taxon>
        <taxon>Flavobacteriaceae</taxon>
        <taxon>Croceitalea</taxon>
    </lineage>
</organism>
<keyword evidence="1" id="KW-0175">Coiled coil</keyword>
<proteinExistence type="predicted"/>
<dbReference type="EMBL" id="JBHULB010000083">
    <property type="protein sequence ID" value="MFD2589120.1"/>
    <property type="molecule type" value="Genomic_DNA"/>
</dbReference>
<comment type="caution">
    <text evidence="2">The sequence shown here is derived from an EMBL/GenBank/DDBJ whole genome shotgun (WGS) entry which is preliminary data.</text>
</comment>
<protein>
    <recommendedName>
        <fullName evidence="4">Poly(3-hydroxyalkanoate) polymerase subunit PhaE</fullName>
    </recommendedName>
</protein>
<dbReference type="RefSeq" id="WP_377768596.1">
    <property type="nucleotide sequence ID" value="NZ_JBHULB010000083.1"/>
</dbReference>
<reference evidence="3" key="1">
    <citation type="journal article" date="2019" name="Int. J. Syst. Evol. Microbiol.">
        <title>The Global Catalogue of Microorganisms (GCM) 10K type strain sequencing project: providing services to taxonomists for standard genome sequencing and annotation.</title>
        <authorList>
            <consortium name="The Broad Institute Genomics Platform"/>
            <consortium name="The Broad Institute Genome Sequencing Center for Infectious Disease"/>
            <person name="Wu L."/>
            <person name="Ma J."/>
        </authorList>
    </citation>
    <scope>NUCLEOTIDE SEQUENCE [LARGE SCALE GENOMIC DNA]</scope>
    <source>
        <strain evidence="3">KCTC 52368</strain>
    </source>
</reference>
<feature type="coiled-coil region" evidence="1">
    <location>
        <begin position="228"/>
        <end position="255"/>
    </location>
</feature>
<accession>A0ABW5N0S3</accession>
<keyword evidence="3" id="KW-1185">Reference proteome</keyword>
<evidence type="ECO:0008006" key="4">
    <source>
        <dbReference type="Google" id="ProtNLM"/>
    </source>
</evidence>
<name>A0ABW5N0S3_9FLAO</name>